<gene>
    <name evidence="1" type="ORF">GCM10009433_02930</name>
</gene>
<comment type="caution">
    <text evidence="1">The sequence shown here is derived from an EMBL/GenBank/DDBJ whole genome shotgun (WGS) entry which is preliminary data.</text>
</comment>
<keyword evidence="2" id="KW-1185">Reference proteome</keyword>
<proteinExistence type="predicted"/>
<evidence type="ECO:0000313" key="2">
    <source>
        <dbReference type="Proteomes" id="UP001500185"/>
    </source>
</evidence>
<sequence length="42" mass="4943">MEGSLKEKITKIHSLLSNEQKEKDIIELENNSQNLYKNIKKI</sequence>
<name>A0ABN1K1I3_9FLAO</name>
<dbReference type="EMBL" id="BAAAGG010000002">
    <property type="protein sequence ID" value="GAA0752128.1"/>
    <property type="molecule type" value="Genomic_DNA"/>
</dbReference>
<dbReference type="Proteomes" id="UP001500185">
    <property type="component" value="Unassembled WGS sequence"/>
</dbReference>
<organism evidence="1 2">
    <name type="scientific">Psychroflexus lacisalsi</name>
    <dbReference type="NCBI Taxonomy" id="503928"/>
    <lineage>
        <taxon>Bacteria</taxon>
        <taxon>Pseudomonadati</taxon>
        <taxon>Bacteroidota</taxon>
        <taxon>Flavobacteriia</taxon>
        <taxon>Flavobacteriales</taxon>
        <taxon>Flavobacteriaceae</taxon>
        <taxon>Psychroflexus</taxon>
    </lineage>
</organism>
<protein>
    <submittedName>
        <fullName evidence="1">Uncharacterized protein</fullName>
    </submittedName>
</protein>
<accession>A0ABN1K1I3</accession>
<dbReference type="RefSeq" id="WP_262901863.1">
    <property type="nucleotide sequence ID" value="NZ_BAAAGG010000002.1"/>
</dbReference>
<evidence type="ECO:0000313" key="1">
    <source>
        <dbReference type="EMBL" id="GAA0752128.1"/>
    </source>
</evidence>
<reference evidence="1 2" key="1">
    <citation type="journal article" date="2019" name="Int. J. Syst. Evol. Microbiol.">
        <title>The Global Catalogue of Microorganisms (GCM) 10K type strain sequencing project: providing services to taxonomists for standard genome sequencing and annotation.</title>
        <authorList>
            <consortium name="The Broad Institute Genomics Platform"/>
            <consortium name="The Broad Institute Genome Sequencing Center for Infectious Disease"/>
            <person name="Wu L."/>
            <person name="Ma J."/>
        </authorList>
    </citation>
    <scope>NUCLEOTIDE SEQUENCE [LARGE SCALE GENOMIC DNA]</scope>
    <source>
        <strain evidence="1 2">JCM 16231</strain>
    </source>
</reference>